<dbReference type="PANTHER" id="PTHR37828:SF1">
    <property type="entry name" value="YCII-RELATED DOMAIN-CONTAINING PROTEIN"/>
    <property type="match status" value="1"/>
</dbReference>
<comment type="caution">
    <text evidence="3">The sequence shown here is derived from an EMBL/GenBank/DDBJ whole genome shotgun (WGS) entry which is preliminary data.</text>
</comment>
<dbReference type="RefSeq" id="WP_167927397.1">
    <property type="nucleotide sequence ID" value="NZ_JAATVY010000019.1"/>
</dbReference>
<evidence type="ECO:0000256" key="1">
    <source>
        <dbReference type="ARBA" id="ARBA00007689"/>
    </source>
</evidence>
<dbReference type="SUPFAM" id="SSF54909">
    <property type="entry name" value="Dimeric alpha+beta barrel"/>
    <property type="match status" value="1"/>
</dbReference>
<dbReference type="InterPro" id="IPR011008">
    <property type="entry name" value="Dimeric_a/b-barrel"/>
</dbReference>
<keyword evidence="4" id="KW-1185">Reference proteome</keyword>
<dbReference type="Pfam" id="PF03795">
    <property type="entry name" value="YCII"/>
    <property type="match status" value="1"/>
</dbReference>
<accession>A0ABX0Y5B0</accession>
<protein>
    <recommendedName>
        <fullName evidence="2">YCII-related domain-containing protein</fullName>
    </recommendedName>
</protein>
<proteinExistence type="inferred from homology"/>
<gene>
    <name evidence="3" type="ORF">HC031_22585</name>
</gene>
<reference evidence="3 4" key="1">
    <citation type="submission" date="2020-03" db="EMBL/GenBank/DDBJ databases">
        <title>WGS of the type strain of Planosporangium spp.</title>
        <authorList>
            <person name="Thawai C."/>
        </authorList>
    </citation>
    <scope>NUCLEOTIDE SEQUENCE [LARGE SCALE GENOMIC DNA]</scope>
    <source>
        <strain evidence="3 4">TBRC 5610</strain>
    </source>
</reference>
<dbReference type="Gene3D" id="3.30.70.1060">
    <property type="entry name" value="Dimeric alpha+beta barrel"/>
    <property type="match status" value="1"/>
</dbReference>
<sequence>MFLLIVNYIAPIEEVERLMPDHFAYLADHFADGTFLVSGRQKPRTGGFIVAAGDDRAAVERLIATDPFVTGGVATYTVLEIEPTRAAPAWRPVLRAAGVELPG</sequence>
<dbReference type="Proteomes" id="UP000722989">
    <property type="component" value="Unassembled WGS sequence"/>
</dbReference>
<evidence type="ECO:0000313" key="3">
    <source>
        <dbReference type="EMBL" id="NJC72484.1"/>
    </source>
</evidence>
<dbReference type="InterPro" id="IPR005545">
    <property type="entry name" value="YCII"/>
</dbReference>
<comment type="similarity">
    <text evidence="1">Belongs to the YciI family.</text>
</comment>
<evidence type="ECO:0000259" key="2">
    <source>
        <dbReference type="Pfam" id="PF03795"/>
    </source>
</evidence>
<dbReference type="PANTHER" id="PTHR37828">
    <property type="entry name" value="GSR2449 PROTEIN"/>
    <property type="match status" value="1"/>
</dbReference>
<organism evidence="3 4">
    <name type="scientific">Planosporangium thailandense</name>
    <dbReference type="NCBI Taxonomy" id="765197"/>
    <lineage>
        <taxon>Bacteria</taxon>
        <taxon>Bacillati</taxon>
        <taxon>Actinomycetota</taxon>
        <taxon>Actinomycetes</taxon>
        <taxon>Micromonosporales</taxon>
        <taxon>Micromonosporaceae</taxon>
        <taxon>Planosporangium</taxon>
    </lineage>
</organism>
<evidence type="ECO:0000313" key="4">
    <source>
        <dbReference type="Proteomes" id="UP000722989"/>
    </source>
</evidence>
<dbReference type="EMBL" id="JAATVY010000019">
    <property type="protein sequence ID" value="NJC72484.1"/>
    <property type="molecule type" value="Genomic_DNA"/>
</dbReference>
<feature type="domain" description="YCII-related" evidence="2">
    <location>
        <begin position="1"/>
        <end position="81"/>
    </location>
</feature>
<name>A0ABX0Y5B0_9ACTN</name>